<dbReference type="EMBL" id="GBXM01076613">
    <property type="protein sequence ID" value="JAH31964.1"/>
    <property type="molecule type" value="Transcribed_RNA"/>
</dbReference>
<reference evidence="1" key="2">
    <citation type="journal article" date="2015" name="Fish Shellfish Immunol.">
        <title>Early steps in the European eel (Anguilla anguilla)-Vibrio vulnificus interaction in the gills: Role of the RtxA13 toxin.</title>
        <authorList>
            <person name="Callol A."/>
            <person name="Pajuelo D."/>
            <person name="Ebbesson L."/>
            <person name="Teles M."/>
            <person name="MacKenzie S."/>
            <person name="Amaro C."/>
        </authorList>
    </citation>
    <scope>NUCLEOTIDE SEQUENCE</scope>
</reference>
<dbReference type="EMBL" id="GBXM01071278">
    <property type="protein sequence ID" value="JAH37299.1"/>
    <property type="molecule type" value="Transcribed_RNA"/>
</dbReference>
<reference evidence="1" key="1">
    <citation type="submission" date="2014-11" db="EMBL/GenBank/DDBJ databases">
        <authorList>
            <person name="Amaro Gonzalez C."/>
        </authorList>
    </citation>
    <scope>NUCLEOTIDE SEQUENCE</scope>
</reference>
<evidence type="ECO:0000313" key="1">
    <source>
        <dbReference type="EMBL" id="JAH37299.1"/>
    </source>
</evidence>
<proteinExistence type="predicted"/>
<accession>A0A0E9S7B7</accession>
<name>A0A0E9S7B7_ANGAN</name>
<organism evidence="1">
    <name type="scientific">Anguilla anguilla</name>
    <name type="common">European freshwater eel</name>
    <name type="synonym">Muraena anguilla</name>
    <dbReference type="NCBI Taxonomy" id="7936"/>
    <lineage>
        <taxon>Eukaryota</taxon>
        <taxon>Metazoa</taxon>
        <taxon>Chordata</taxon>
        <taxon>Craniata</taxon>
        <taxon>Vertebrata</taxon>
        <taxon>Euteleostomi</taxon>
        <taxon>Actinopterygii</taxon>
        <taxon>Neopterygii</taxon>
        <taxon>Teleostei</taxon>
        <taxon>Anguilliformes</taxon>
        <taxon>Anguillidae</taxon>
        <taxon>Anguilla</taxon>
    </lineage>
</organism>
<dbReference type="AlphaFoldDB" id="A0A0E9S7B7"/>
<protein>
    <submittedName>
        <fullName evidence="1">Uncharacterized protein</fullName>
    </submittedName>
</protein>
<sequence length="37" mass="4296">MCLSSADPLKGKRLLRTYGFIRRLTQQNSRALQSRTE</sequence>